<reference evidence="2" key="1">
    <citation type="journal article" date="2020" name="Stud. Mycol.">
        <title>101 Dothideomycetes genomes: a test case for predicting lifestyles and emergence of pathogens.</title>
        <authorList>
            <person name="Haridas S."/>
            <person name="Albert R."/>
            <person name="Binder M."/>
            <person name="Bloem J."/>
            <person name="Labutti K."/>
            <person name="Salamov A."/>
            <person name="Andreopoulos B."/>
            <person name="Baker S."/>
            <person name="Barry K."/>
            <person name="Bills G."/>
            <person name="Bluhm B."/>
            <person name="Cannon C."/>
            <person name="Castanera R."/>
            <person name="Culley D."/>
            <person name="Daum C."/>
            <person name="Ezra D."/>
            <person name="Gonzalez J."/>
            <person name="Henrissat B."/>
            <person name="Kuo A."/>
            <person name="Liang C."/>
            <person name="Lipzen A."/>
            <person name="Lutzoni F."/>
            <person name="Magnuson J."/>
            <person name="Mondo S."/>
            <person name="Nolan M."/>
            <person name="Ohm R."/>
            <person name="Pangilinan J."/>
            <person name="Park H.-J."/>
            <person name="Ramirez L."/>
            <person name="Alfaro M."/>
            <person name="Sun H."/>
            <person name="Tritt A."/>
            <person name="Yoshinaga Y."/>
            <person name="Zwiers L.-H."/>
            <person name="Turgeon B."/>
            <person name="Goodwin S."/>
            <person name="Spatafora J."/>
            <person name="Crous P."/>
            <person name="Grigoriev I."/>
        </authorList>
    </citation>
    <scope>NUCLEOTIDE SEQUENCE</scope>
    <source>
        <strain evidence="2">CBS 123094</strain>
    </source>
</reference>
<dbReference type="Proteomes" id="UP000799779">
    <property type="component" value="Unassembled WGS sequence"/>
</dbReference>
<dbReference type="AlphaFoldDB" id="A0A6A5WS76"/>
<accession>A0A6A5WS76</accession>
<dbReference type="OrthoDB" id="4140442at2759"/>
<evidence type="ECO:0000313" key="3">
    <source>
        <dbReference type="Proteomes" id="UP000799779"/>
    </source>
</evidence>
<keyword evidence="1" id="KW-0472">Membrane</keyword>
<feature type="transmembrane region" description="Helical" evidence="1">
    <location>
        <begin position="131"/>
        <end position="151"/>
    </location>
</feature>
<gene>
    <name evidence="2" type="ORF">P154DRAFT_519796</name>
</gene>
<feature type="transmembrane region" description="Helical" evidence="1">
    <location>
        <begin position="100"/>
        <end position="119"/>
    </location>
</feature>
<proteinExistence type="predicted"/>
<name>A0A6A5WS76_9PLEO</name>
<keyword evidence="1" id="KW-1133">Transmembrane helix</keyword>
<evidence type="ECO:0000313" key="2">
    <source>
        <dbReference type="EMBL" id="KAF2003898.1"/>
    </source>
</evidence>
<protein>
    <submittedName>
        <fullName evidence="2">Uncharacterized protein</fullName>
    </submittedName>
</protein>
<keyword evidence="1" id="KW-0812">Transmembrane</keyword>
<dbReference type="EMBL" id="ML977570">
    <property type="protein sequence ID" value="KAF2003898.1"/>
    <property type="molecule type" value="Genomic_DNA"/>
</dbReference>
<keyword evidence="3" id="KW-1185">Reference proteome</keyword>
<sequence>MSAFSRGFTSFLQHQSLRLPSSIRIAIFSARTHTAHSRVGSRFFQSALRHYAKPASYRPAARSPVNVQSFVTSDPVLRAVQQTQKPVLLFRAPTNYWRYVRAYAAGALWVGTGLYSIKFGNDLGGRGLQPFVIPTYYVVGVGCIIVGCFVFTGPVRRCISLEVIPSSSRLPVQLRVRGRTLPFFGKEEVVVTNIGDAGLTAKLAPIVREWQEFERARTQDIRAGLEDMSVVNRFWELLARFIQQRWDTFFFRFKASISRTSQSYITIPGHGNWRIDCRGDLLEDGEAIDRLIAVD</sequence>
<evidence type="ECO:0000256" key="1">
    <source>
        <dbReference type="SAM" id="Phobius"/>
    </source>
</evidence>
<organism evidence="2 3">
    <name type="scientific">Amniculicola lignicola CBS 123094</name>
    <dbReference type="NCBI Taxonomy" id="1392246"/>
    <lineage>
        <taxon>Eukaryota</taxon>
        <taxon>Fungi</taxon>
        <taxon>Dikarya</taxon>
        <taxon>Ascomycota</taxon>
        <taxon>Pezizomycotina</taxon>
        <taxon>Dothideomycetes</taxon>
        <taxon>Pleosporomycetidae</taxon>
        <taxon>Pleosporales</taxon>
        <taxon>Amniculicolaceae</taxon>
        <taxon>Amniculicola</taxon>
    </lineage>
</organism>